<keyword evidence="3 5" id="KW-0378">Hydrolase</keyword>
<dbReference type="Gene3D" id="3.90.79.10">
    <property type="entry name" value="Nucleoside Triphosphate Pyrophosphohydrolase"/>
    <property type="match status" value="1"/>
</dbReference>
<keyword evidence="4" id="KW-0460">Magnesium</keyword>
<sequence length="181" mass="20254">MTRPAPHPDQRPRTHRRAIRVAVLDTDGRILLMQDSDPLLEPPRRWWITPGGGVEVGESDPQTAVRELAEETGLRVSEADLVGPLVSLQVVHGFTDRIVDQAEVFYLVRVAPFVVDVSGHTADERETIHGVRWWTRAEIAAEAPEIWPGDLLAIIDLADRPERWRQGPVDLGTREESSVPV</sequence>
<feature type="domain" description="Nudix hydrolase" evidence="6">
    <location>
        <begin position="14"/>
        <end position="159"/>
    </location>
</feature>
<dbReference type="SUPFAM" id="SSF55811">
    <property type="entry name" value="Nudix"/>
    <property type="match status" value="1"/>
</dbReference>
<dbReference type="PANTHER" id="PTHR43046">
    <property type="entry name" value="GDP-MANNOSE MANNOSYL HYDROLASE"/>
    <property type="match status" value="1"/>
</dbReference>
<protein>
    <submittedName>
        <fullName evidence="7">8-oxo-dGTP pyrophosphatase MutT (NUDIX family)</fullName>
    </submittedName>
</protein>
<dbReference type="InterPro" id="IPR020476">
    <property type="entry name" value="Nudix_hydrolase"/>
</dbReference>
<dbReference type="Pfam" id="PF00293">
    <property type="entry name" value="NUDIX"/>
    <property type="match status" value="1"/>
</dbReference>
<evidence type="ECO:0000256" key="5">
    <source>
        <dbReference type="RuleBase" id="RU003476"/>
    </source>
</evidence>
<evidence type="ECO:0000256" key="2">
    <source>
        <dbReference type="ARBA" id="ARBA00005582"/>
    </source>
</evidence>
<evidence type="ECO:0000256" key="4">
    <source>
        <dbReference type="ARBA" id="ARBA00022842"/>
    </source>
</evidence>
<evidence type="ECO:0000259" key="6">
    <source>
        <dbReference type="PROSITE" id="PS51462"/>
    </source>
</evidence>
<reference evidence="7 8" key="1">
    <citation type="submission" date="2020-07" db="EMBL/GenBank/DDBJ databases">
        <title>Sequencing the genomes of 1000 actinobacteria strains.</title>
        <authorList>
            <person name="Klenk H.-P."/>
        </authorList>
    </citation>
    <scope>NUCLEOTIDE SEQUENCE [LARGE SCALE GENOMIC DNA]</scope>
    <source>
        <strain evidence="7 8">DSM 24723</strain>
    </source>
</reference>
<evidence type="ECO:0000313" key="8">
    <source>
        <dbReference type="Proteomes" id="UP000592181"/>
    </source>
</evidence>
<evidence type="ECO:0000256" key="1">
    <source>
        <dbReference type="ARBA" id="ARBA00001946"/>
    </source>
</evidence>
<keyword evidence="8" id="KW-1185">Reference proteome</keyword>
<dbReference type="InterPro" id="IPR015797">
    <property type="entry name" value="NUDIX_hydrolase-like_dom_sf"/>
</dbReference>
<proteinExistence type="inferred from homology"/>
<gene>
    <name evidence="7" type="ORF">BJY28_002919</name>
</gene>
<dbReference type="CDD" id="cd04685">
    <property type="entry name" value="NUDIX_Hydrolase"/>
    <property type="match status" value="1"/>
</dbReference>
<dbReference type="PROSITE" id="PS51462">
    <property type="entry name" value="NUDIX"/>
    <property type="match status" value="1"/>
</dbReference>
<organism evidence="7 8">
    <name type="scientific">Janibacter alkaliphilus</name>
    <dbReference type="NCBI Taxonomy" id="1069963"/>
    <lineage>
        <taxon>Bacteria</taxon>
        <taxon>Bacillati</taxon>
        <taxon>Actinomycetota</taxon>
        <taxon>Actinomycetes</taxon>
        <taxon>Micrococcales</taxon>
        <taxon>Intrasporangiaceae</taxon>
        <taxon>Janibacter</taxon>
    </lineage>
</organism>
<dbReference type="AlphaFoldDB" id="A0A852XA99"/>
<comment type="similarity">
    <text evidence="2 5">Belongs to the Nudix hydrolase family.</text>
</comment>
<name>A0A852XA99_9MICO</name>
<evidence type="ECO:0000313" key="7">
    <source>
        <dbReference type="EMBL" id="NYG38450.1"/>
    </source>
</evidence>
<dbReference type="EMBL" id="JACBZX010000001">
    <property type="protein sequence ID" value="NYG38450.1"/>
    <property type="molecule type" value="Genomic_DNA"/>
</dbReference>
<dbReference type="PROSITE" id="PS00893">
    <property type="entry name" value="NUDIX_BOX"/>
    <property type="match status" value="1"/>
</dbReference>
<dbReference type="Proteomes" id="UP000592181">
    <property type="component" value="Unassembled WGS sequence"/>
</dbReference>
<accession>A0A852XA99</accession>
<dbReference type="InterPro" id="IPR000086">
    <property type="entry name" value="NUDIX_hydrolase_dom"/>
</dbReference>
<evidence type="ECO:0000256" key="3">
    <source>
        <dbReference type="ARBA" id="ARBA00022801"/>
    </source>
</evidence>
<dbReference type="PANTHER" id="PTHR43046:SF12">
    <property type="entry name" value="GDP-MANNOSE MANNOSYL HYDROLASE"/>
    <property type="match status" value="1"/>
</dbReference>
<dbReference type="InterPro" id="IPR020084">
    <property type="entry name" value="NUDIX_hydrolase_CS"/>
</dbReference>
<dbReference type="RefSeq" id="WP_218875384.1">
    <property type="nucleotide sequence ID" value="NZ_JACBZX010000001.1"/>
</dbReference>
<comment type="cofactor">
    <cofactor evidence="1">
        <name>Mg(2+)</name>
        <dbReference type="ChEBI" id="CHEBI:18420"/>
    </cofactor>
</comment>
<comment type="caution">
    <text evidence="7">The sequence shown here is derived from an EMBL/GenBank/DDBJ whole genome shotgun (WGS) entry which is preliminary data.</text>
</comment>
<dbReference type="GO" id="GO:0016787">
    <property type="term" value="F:hydrolase activity"/>
    <property type="evidence" value="ECO:0007669"/>
    <property type="project" value="UniProtKB-KW"/>
</dbReference>
<dbReference type="PRINTS" id="PR00502">
    <property type="entry name" value="NUDIXFAMILY"/>
</dbReference>